<dbReference type="SMART" id="SM00320">
    <property type="entry name" value="WD40"/>
    <property type="match status" value="12"/>
</dbReference>
<dbReference type="InterPro" id="IPR052208">
    <property type="entry name" value="DmX-like/RAVE_component"/>
</dbReference>
<protein>
    <recommendedName>
        <fullName evidence="3">RAVE complex protein Rav1 C-terminal domain-containing protein</fullName>
    </recommendedName>
</protein>
<dbReference type="InterPro" id="IPR001680">
    <property type="entry name" value="WD40_rpt"/>
</dbReference>
<dbReference type="EMBL" id="JBANAX010000847">
    <property type="protein sequence ID" value="KAL1191652.1"/>
    <property type="molecule type" value="Genomic_DNA"/>
</dbReference>
<feature type="region of interest" description="Disordered" evidence="2">
    <location>
        <begin position="2000"/>
        <end position="2040"/>
    </location>
</feature>
<evidence type="ECO:0000256" key="2">
    <source>
        <dbReference type="SAM" id="MobiDB-lite"/>
    </source>
</evidence>
<dbReference type="PROSITE" id="PS50082">
    <property type="entry name" value="WD_REPEATS_2"/>
    <property type="match status" value="1"/>
</dbReference>
<organism evidence="4 5">
    <name type="scientific">Cardamine amara subsp. amara</name>
    <dbReference type="NCBI Taxonomy" id="228776"/>
    <lineage>
        <taxon>Eukaryota</taxon>
        <taxon>Viridiplantae</taxon>
        <taxon>Streptophyta</taxon>
        <taxon>Embryophyta</taxon>
        <taxon>Tracheophyta</taxon>
        <taxon>Spermatophyta</taxon>
        <taxon>Magnoliopsida</taxon>
        <taxon>eudicotyledons</taxon>
        <taxon>Gunneridae</taxon>
        <taxon>Pentapetalae</taxon>
        <taxon>rosids</taxon>
        <taxon>malvids</taxon>
        <taxon>Brassicales</taxon>
        <taxon>Brassicaceae</taxon>
        <taxon>Cardamineae</taxon>
        <taxon>Cardamine</taxon>
    </lineage>
</organism>
<comment type="caution">
    <text evidence="4">The sequence shown here is derived from an EMBL/GenBank/DDBJ whole genome shotgun (WGS) entry which is preliminary data.</text>
</comment>
<dbReference type="Pfam" id="PF00400">
    <property type="entry name" value="WD40"/>
    <property type="match status" value="2"/>
</dbReference>
<reference evidence="4 5" key="1">
    <citation type="submission" date="2024-04" db="EMBL/GenBank/DDBJ databases">
        <title>Genome assembly C_amara_ONT_v2.</title>
        <authorList>
            <person name="Yant L."/>
            <person name="Moore C."/>
            <person name="Slenker M."/>
        </authorList>
    </citation>
    <scope>NUCLEOTIDE SEQUENCE [LARGE SCALE GENOMIC DNA]</scope>
    <source>
        <tissue evidence="4">Leaf</tissue>
    </source>
</reference>
<gene>
    <name evidence="4" type="ORF">V5N11_000031</name>
</gene>
<dbReference type="Gene3D" id="2.130.10.10">
    <property type="entry name" value="YVTN repeat-like/Quinoprotein amine dehydrogenase"/>
    <property type="match status" value="4"/>
</dbReference>
<accession>A0ABD0ZAN5</accession>
<keyword evidence="5" id="KW-1185">Reference proteome</keyword>
<dbReference type="InterPro" id="IPR022033">
    <property type="entry name" value="Rav1p_C"/>
</dbReference>
<evidence type="ECO:0000259" key="3">
    <source>
        <dbReference type="Pfam" id="PF12234"/>
    </source>
</evidence>
<sequence>MPVPSHDAISAIDPIDNLPLRLLRSEIVPPAPTRSQSSIDWLPDFAGYSWLAYGASTLLVISHLPSPLRGEDSTNGPFFRQILEVSSEISSPVTAVSWSPVTPSVGELAVGSGNYIYLFACDQSDLNGSFCWSQNAILVQATKVEAIEWTGSGDGIIVGGTDIFLWKRRNQSWEIAWKFTGDYLQDLVSSTWSFEGPFATATSWDKFSAECDEAGKGVLVSYSDGESYRKIELPHPQRISMIQWRPMAAEKSAIGIGKSMRNVLMTCCLDGAVRLWSEVDGGKAKKGMKDLHDHKKSFCVAAVVEINQVLDGCLGRDLFLFWGTRTGGILKTIEGTNQLFSTAKYDHDNVGNCEWLVGYGPGESATLWAVHCLDDFSPVRFPRVTLWARQESTEIGVESLSLAAATGSSDRLPLKKVSVLRNNLYGTPLICSSIYLSPQNNLYWSSLHTVKSHDSEDSSPNKSSLLKCITGKILYLDGHGGKILHVAFDPFMSEAGYTASLDSNGLIIIWSFSTYSNRAIDHPISVSSWKPCGRLQNQELRLKYTSLCWAPSSLKDERFLLVGHVGGVDCFSVRNCGKGHDGYLTHYICTIPFAVNSPLQSGPTSIFARPLSNSCGKTFKSNRFLLLGVWMTEKRFQALSWRVTLHHFDAAGSTCDCHFHDFDSIGSGKWVFEDTFAGKTNCIAVRSCSSEIPESHRDDEVTSFAVVNPSGRALENDVNIESQAYTMATGQADGSLKLWKSSFQESSIPCVPWELVGMLTIGQNPVSAISLTDSGHKIAALCTENHSKVACTISIWEIIQLIDSGIFILEDKLHIDAEVVAVKWSAVGNHQLLLGVCTQKEMRVYGIARRPCKSISFTVADYSSEAQIWQCFVVTRTFTAIHDLWWRSKAMTSLVHNDYVSLHGEWLADIGKKEKIDNFPEIFVANFPNLVNATEEGRDSELLSDSGINDIRKADTTSIGKGCHPLPPTSDAIYDWQINNMPLIGTAYGSGTINDITSLGHMVEKLGGALPLYHPQALLIAIRSGNWKRASAALRHLAEYITSSDASEKGYAVKSDLCPDILLSKYYEGSLSNGPNLKDFQWGGTSGSMLQNSQFQAGLQSNFNMESYSPNSSHSSPATDLEFSGFCEQLKKLPDEGKFSRIEKMQYFAIVDLLDEISNPRSTSVYASLGEAGRRFWVTLRFKQLYLARSSGKPSSMEELDIDSSMIGWAFHSESQENLSGSLLPNESSWQQMRSLGFGFWYSNVAQLRSRMEKLARQQYLKNKNPRDCALLYIALNRVQVLAGLFKISKDEKDKPLVGFLSRNFQEEKHKAAALKNAYVLMGKHQLELAIGFFLLGGEASSAINVCVKNLQDEQLALVICRLIDGQGGGLESNLIKKYLLPSAVQRGDFWLASILKWELGEYYQSFLAMAGCLENHITGSSTVSSNHISFVDPNIGLYCLMLATKNSVKNALGERNSSNLSRWATLMAATAFSRCGLPLEALECLSASASGHGGTHQSSIPSNFQLHTPQGVLEHSVPDSLNWVSSGVSSIVDTHFRLGLAIQFLSKLDWEATALLMNSESVSCEKLSGVQHKLQTALEQFYQRFSLSSSCLRNMMILSAYNRGLLSMRHNIFQGNSSKELSEDKSHTDEDLQYSALCKLILKATKEKSFVLSRIIAACSVTCLHSMPCFEENKVSSGPEPKWSNALRFYFQGILESFSSLRTSIKLCLGSSVEDLKTRLAVVLDLVEYCLRLAIAWVLGDINCLFRMVQPLTITYFHGNIPYEVDLESVKRVYHQEASVSVPDASDVGVHSKVSSDVEKNEVGYTVYSIPEDERRLATQACFWKHVSDFVKHKLVSISINLDDGISNSDSSESFDVQTSLDSSSDIVCVTEKIIFALGKTLISTLAQLSSYHVKQLVLVLKQKIEKRIQVPTLLWLLECRESQANFLDRDIPDAGIENEDNNSDPTVSVRFWKLCVGRHLLYEAFLLENFDISEWSKFLPLEDWSDMYREVTRKNELNVPCNQDGQSSNEVGSLASHTSNSSQKNATTANENSAFQNPKEIHKRTGELIEALSINAISHRQAALASNRKGIIFFNLEDGGSCDDQSNYLWSDADWPHNGWANSESTPVPTCVSLGVGLGDKKGSHLGLGGATVGAVSLSKPGKAHRVPGHTGLGVSGLGWETQEDFEQFIDPPPTVETVMTTAFSSHPTMPLFLVGSSNTHIYLWEFGKDRATATYGVLPAANVPPPYALASISAVQFGPCGHRFASAALDGTVCTWQSEVGGRSNIHPVESSLCFNGHASDVEYISLSGSIVAASGYSSSGANVVVWDTLAPPSTSQASINCHEGGARSISVFDNDIGSGSISPMIVTGGKNGDVGLHDFRYIATGKMKKQRNSDGRSSTDGDQNKNGMLWYIPKAHLGSVTKISTIPHTSLFLTGSNDGDVKLWDAKAAKLIHHWPKLHERHTFLQPNSRGYGGIIRAGVTDIQVCPNGFITCGGDGTVKFVSLRDSYDDSK</sequence>
<feature type="repeat" description="WD" evidence="1">
    <location>
        <begin position="2397"/>
        <end position="2438"/>
    </location>
</feature>
<dbReference type="SUPFAM" id="SSF50978">
    <property type="entry name" value="WD40 repeat-like"/>
    <property type="match status" value="3"/>
</dbReference>
<dbReference type="FunFam" id="2.130.10.10:FF:001240">
    <property type="entry name" value="Transducin family protein / WD-40 repeat family protein"/>
    <property type="match status" value="1"/>
</dbReference>
<evidence type="ECO:0000256" key="1">
    <source>
        <dbReference type="PROSITE-ProRule" id="PRU00221"/>
    </source>
</evidence>
<keyword evidence="1" id="KW-0853">WD repeat</keyword>
<dbReference type="Proteomes" id="UP001558713">
    <property type="component" value="Unassembled WGS sequence"/>
</dbReference>
<feature type="domain" description="RAVE complex protein Rav1 C-terminal" evidence="3">
    <location>
        <begin position="995"/>
        <end position="1483"/>
    </location>
</feature>
<proteinExistence type="predicted"/>
<dbReference type="Pfam" id="PF12234">
    <property type="entry name" value="Rav1p_C"/>
    <property type="match status" value="1"/>
</dbReference>
<dbReference type="PROSITE" id="PS50294">
    <property type="entry name" value="WD_REPEATS_REGION"/>
    <property type="match status" value="1"/>
</dbReference>
<dbReference type="PANTHER" id="PTHR13950:SF9">
    <property type="entry name" value="RABCONNECTIN-3A"/>
    <property type="match status" value="1"/>
</dbReference>
<dbReference type="InterPro" id="IPR036322">
    <property type="entry name" value="WD40_repeat_dom_sf"/>
</dbReference>
<evidence type="ECO:0000313" key="4">
    <source>
        <dbReference type="EMBL" id="KAL1191652.1"/>
    </source>
</evidence>
<name>A0ABD0ZAN5_CARAN</name>
<feature type="compositionally biased region" description="Polar residues" evidence="2">
    <location>
        <begin position="2002"/>
        <end position="2038"/>
    </location>
</feature>
<evidence type="ECO:0000313" key="5">
    <source>
        <dbReference type="Proteomes" id="UP001558713"/>
    </source>
</evidence>
<dbReference type="PANTHER" id="PTHR13950">
    <property type="entry name" value="RABCONNECTIN-RELATED"/>
    <property type="match status" value="1"/>
</dbReference>
<dbReference type="InterPro" id="IPR015943">
    <property type="entry name" value="WD40/YVTN_repeat-like_dom_sf"/>
</dbReference>